<comment type="caution">
    <text evidence="2">The sequence shown here is derived from an EMBL/GenBank/DDBJ whole genome shotgun (WGS) entry which is preliminary data.</text>
</comment>
<feature type="domain" description="Glycosyl transferase family 1" evidence="1">
    <location>
        <begin position="223"/>
        <end position="382"/>
    </location>
</feature>
<accession>A0A839AAF9</accession>
<organism evidence="2 3">
    <name type="scientific">Stappia albiluteola</name>
    <dbReference type="NCBI Taxonomy" id="2758565"/>
    <lineage>
        <taxon>Bacteria</taxon>
        <taxon>Pseudomonadati</taxon>
        <taxon>Pseudomonadota</taxon>
        <taxon>Alphaproteobacteria</taxon>
        <taxon>Hyphomicrobiales</taxon>
        <taxon>Stappiaceae</taxon>
        <taxon>Stappia</taxon>
    </lineage>
</organism>
<evidence type="ECO:0000313" key="2">
    <source>
        <dbReference type="EMBL" id="MBA5776401.1"/>
    </source>
</evidence>
<reference evidence="2 3" key="1">
    <citation type="submission" date="2020-07" db="EMBL/GenBank/DDBJ databases">
        <title>Stappia sp., F7233, whole genome shotgun sequencing project.</title>
        <authorList>
            <person name="Jiang S."/>
            <person name="Liu Z.W."/>
            <person name="Du Z.J."/>
        </authorList>
    </citation>
    <scope>NUCLEOTIDE SEQUENCE [LARGE SCALE GENOMIC DNA]</scope>
    <source>
        <strain evidence="2 3">F7233</strain>
    </source>
</reference>
<evidence type="ECO:0000313" key="3">
    <source>
        <dbReference type="Proteomes" id="UP000541109"/>
    </source>
</evidence>
<name>A0A839AAF9_9HYPH</name>
<sequence length="407" mass="45327">MSRIAVIVKGYPRLSETFIAQEILGLERRGIPQLIVALRKPYDPFIHDVHRQISADVLYLPEYLKDDPQRVARARRWAKEQPGYEAARALFEADKAHENNAARHRRWGQACVLAHDLPQDVSWIHTHYLHAPCSVARYAAHISGRRWSFSAHAKDIWTSPEWDLATKLDDASWGVTCTSLNLDYLRSLASEPEKIELVYHGLDFSPFPKPHNPGSRHDGGANGQVRLVSVGRAVEKKGYDDLLHALARLPDDLDWHFDHVGGGELAADLKALGERLGLAPRIAWHGAQPRDKVIATLSQADLFVLPSKIAKSGDRDGLPNVLMEAQAMGLCCLASDVSAIPELITHEQTGYLVKPGDRKQLAEAIDKLARAPQDRARMGLAAAAHVRAEFSTEPGLDRLADRFRKLL</sequence>
<keyword evidence="2" id="KW-0808">Transferase</keyword>
<dbReference type="GO" id="GO:0016757">
    <property type="term" value="F:glycosyltransferase activity"/>
    <property type="evidence" value="ECO:0007669"/>
    <property type="project" value="InterPro"/>
</dbReference>
<gene>
    <name evidence="2" type="ORF">H2509_04585</name>
</gene>
<dbReference type="SUPFAM" id="SSF53756">
    <property type="entry name" value="UDP-Glycosyltransferase/glycogen phosphorylase"/>
    <property type="match status" value="1"/>
</dbReference>
<keyword evidence="3" id="KW-1185">Reference proteome</keyword>
<evidence type="ECO:0000259" key="1">
    <source>
        <dbReference type="Pfam" id="PF00534"/>
    </source>
</evidence>
<proteinExistence type="predicted"/>
<dbReference type="RefSeq" id="WP_182162774.1">
    <property type="nucleotide sequence ID" value="NZ_JACFXV010000043.1"/>
</dbReference>
<dbReference type="InterPro" id="IPR001296">
    <property type="entry name" value="Glyco_trans_1"/>
</dbReference>
<dbReference type="CDD" id="cd03801">
    <property type="entry name" value="GT4_PimA-like"/>
    <property type="match status" value="1"/>
</dbReference>
<dbReference type="Proteomes" id="UP000541109">
    <property type="component" value="Unassembled WGS sequence"/>
</dbReference>
<dbReference type="AlphaFoldDB" id="A0A839AAF9"/>
<dbReference type="PANTHER" id="PTHR12526">
    <property type="entry name" value="GLYCOSYLTRANSFERASE"/>
    <property type="match status" value="1"/>
</dbReference>
<dbReference type="Gene3D" id="3.40.50.2000">
    <property type="entry name" value="Glycogen Phosphorylase B"/>
    <property type="match status" value="2"/>
</dbReference>
<protein>
    <submittedName>
        <fullName evidence="2">Glycosyltransferase family 4 protein</fullName>
    </submittedName>
</protein>
<dbReference type="EMBL" id="JACFXV010000043">
    <property type="protein sequence ID" value="MBA5776401.1"/>
    <property type="molecule type" value="Genomic_DNA"/>
</dbReference>
<dbReference type="Pfam" id="PF00534">
    <property type="entry name" value="Glycos_transf_1"/>
    <property type="match status" value="1"/>
</dbReference>